<dbReference type="SUPFAM" id="SSF46689">
    <property type="entry name" value="Homeodomain-like"/>
    <property type="match status" value="2"/>
</dbReference>
<dbReference type="PROSITE" id="PS00041">
    <property type="entry name" value="HTH_ARAC_FAMILY_1"/>
    <property type="match status" value="1"/>
</dbReference>
<protein>
    <submittedName>
        <fullName evidence="7">AraC family transcriptional regulator</fullName>
    </submittedName>
</protein>
<keyword evidence="1" id="KW-0963">Cytoplasm</keyword>
<evidence type="ECO:0000256" key="1">
    <source>
        <dbReference type="ARBA" id="ARBA00022490"/>
    </source>
</evidence>
<evidence type="ECO:0000256" key="2">
    <source>
        <dbReference type="ARBA" id="ARBA00023015"/>
    </source>
</evidence>
<name>A0A9J6PHZ7_9GAMM</name>
<dbReference type="CDD" id="cd06986">
    <property type="entry name" value="cupin_MmsR-like_N"/>
    <property type="match status" value="1"/>
</dbReference>
<dbReference type="InterPro" id="IPR009057">
    <property type="entry name" value="Homeodomain-like_sf"/>
</dbReference>
<dbReference type="PANTHER" id="PTHR46796">
    <property type="entry name" value="HTH-TYPE TRANSCRIPTIONAL ACTIVATOR RHAS-RELATED"/>
    <property type="match status" value="1"/>
</dbReference>
<keyword evidence="8" id="KW-1185">Reference proteome</keyword>
<comment type="caution">
    <text evidence="7">The sequence shown here is derived from an EMBL/GenBank/DDBJ whole genome shotgun (WGS) entry which is preliminary data.</text>
</comment>
<organism evidence="7 8">
    <name type="scientific">Winslowiella arboricola</name>
    <dbReference type="NCBI Taxonomy" id="2978220"/>
    <lineage>
        <taxon>Bacteria</taxon>
        <taxon>Pseudomonadati</taxon>
        <taxon>Pseudomonadota</taxon>
        <taxon>Gammaproteobacteria</taxon>
        <taxon>Enterobacterales</taxon>
        <taxon>Erwiniaceae</taxon>
        <taxon>Winslowiella</taxon>
    </lineage>
</organism>
<evidence type="ECO:0000256" key="4">
    <source>
        <dbReference type="ARBA" id="ARBA00023159"/>
    </source>
</evidence>
<evidence type="ECO:0000313" key="8">
    <source>
        <dbReference type="Proteomes" id="UP001064262"/>
    </source>
</evidence>
<feature type="domain" description="HTH araC/xylS-type" evidence="6">
    <location>
        <begin position="172"/>
        <end position="270"/>
    </location>
</feature>
<evidence type="ECO:0000256" key="3">
    <source>
        <dbReference type="ARBA" id="ARBA00023125"/>
    </source>
</evidence>
<dbReference type="SUPFAM" id="SSF51215">
    <property type="entry name" value="Regulatory protein AraC"/>
    <property type="match status" value="1"/>
</dbReference>
<dbReference type="GO" id="GO:0043565">
    <property type="term" value="F:sequence-specific DNA binding"/>
    <property type="evidence" value="ECO:0007669"/>
    <property type="project" value="InterPro"/>
</dbReference>
<gene>
    <name evidence="7" type="ORF">N5923_05700</name>
</gene>
<sequence>MVQKDLKPEEISHFGLNIFQFGHEVCESGHSFGPAVRQHYLLHYVIKGTGRFYTERGSYQINPGEAFLIYPHEITTYSADKRQPWEYMWIEFDGLIVARTFEACGLNRDNPVYAAAAGSEQREAFHYLQQILAQETAQSLRIAGLTCLFLDALQANTVCTVAHRPEADDPLEKAIHWMERNYHENITVSDIAAWCRVDRSYLSRLFKARFGYGPKHYLILLRMNVATSLLVDARLPIKVIAFSVGYRDQMQFSRVFRQIWQMSPGEWRRQQRENEAVSDASYPAG</sequence>
<proteinExistence type="predicted"/>
<evidence type="ECO:0000256" key="5">
    <source>
        <dbReference type="ARBA" id="ARBA00023163"/>
    </source>
</evidence>
<keyword evidence="3" id="KW-0238">DNA-binding</keyword>
<dbReference type="InterPro" id="IPR037923">
    <property type="entry name" value="HTH-like"/>
</dbReference>
<dbReference type="InterPro" id="IPR018062">
    <property type="entry name" value="HTH_AraC-typ_CS"/>
</dbReference>
<reference evidence="7" key="1">
    <citation type="submission" date="2022-09" db="EMBL/GenBank/DDBJ databases">
        <title>Winslowiella arboricola sp. nov., isolated from bleeding cankers on broadleaf hosts.</title>
        <authorList>
            <person name="Brady C."/>
            <person name="Kaur S."/>
            <person name="Crampton B."/>
            <person name="Maddock D."/>
            <person name="Arnold D."/>
            <person name="Denman S."/>
        </authorList>
    </citation>
    <scope>NUCLEOTIDE SEQUENCE</scope>
    <source>
        <strain evidence="7">BAC 15a-03b</strain>
    </source>
</reference>
<dbReference type="GO" id="GO:0003700">
    <property type="term" value="F:DNA-binding transcription factor activity"/>
    <property type="evidence" value="ECO:0007669"/>
    <property type="project" value="InterPro"/>
</dbReference>
<dbReference type="InterPro" id="IPR018060">
    <property type="entry name" value="HTH_AraC"/>
</dbReference>
<dbReference type="Gene3D" id="1.10.10.60">
    <property type="entry name" value="Homeodomain-like"/>
    <property type="match status" value="2"/>
</dbReference>
<dbReference type="Pfam" id="PF02311">
    <property type="entry name" value="AraC_binding"/>
    <property type="match status" value="1"/>
</dbReference>
<evidence type="ECO:0000313" key="7">
    <source>
        <dbReference type="EMBL" id="MCU5776986.1"/>
    </source>
</evidence>
<keyword evidence="4" id="KW-0010">Activator</keyword>
<dbReference type="InterPro" id="IPR050204">
    <property type="entry name" value="AraC_XylS_family_regulators"/>
</dbReference>
<dbReference type="PROSITE" id="PS01124">
    <property type="entry name" value="HTH_ARAC_FAMILY_2"/>
    <property type="match status" value="1"/>
</dbReference>
<dbReference type="RefSeq" id="WP_267143380.1">
    <property type="nucleotide sequence ID" value="NZ_JAODIL010000077.1"/>
</dbReference>
<dbReference type="AlphaFoldDB" id="A0A9J6PHZ7"/>
<accession>A0A9J6PHZ7</accession>
<dbReference type="Proteomes" id="UP001064262">
    <property type="component" value="Unassembled WGS sequence"/>
</dbReference>
<evidence type="ECO:0000259" key="6">
    <source>
        <dbReference type="PROSITE" id="PS01124"/>
    </source>
</evidence>
<dbReference type="SMART" id="SM00342">
    <property type="entry name" value="HTH_ARAC"/>
    <property type="match status" value="1"/>
</dbReference>
<keyword evidence="2" id="KW-0805">Transcription regulation</keyword>
<dbReference type="Pfam" id="PF12833">
    <property type="entry name" value="HTH_18"/>
    <property type="match status" value="1"/>
</dbReference>
<dbReference type="EMBL" id="JAODIM010000037">
    <property type="protein sequence ID" value="MCU5776986.1"/>
    <property type="molecule type" value="Genomic_DNA"/>
</dbReference>
<dbReference type="PANTHER" id="PTHR46796:SF13">
    <property type="entry name" value="HTH-TYPE TRANSCRIPTIONAL ACTIVATOR RHAS"/>
    <property type="match status" value="1"/>
</dbReference>
<keyword evidence="5" id="KW-0804">Transcription</keyword>
<dbReference type="Gene3D" id="2.60.120.280">
    <property type="entry name" value="Regulatory protein AraC"/>
    <property type="match status" value="1"/>
</dbReference>
<dbReference type="InterPro" id="IPR003313">
    <property type="entry name" value="AraC-bd"/>
</dbReference>